<protein>
    <submittedName>
        <fullName evidence="8">MFS transporter</fullName>
    </submittedName>
</protein>
<proteinExistence type="predicted"/>
<feature type="transmembrane region" description="Helical" evidence="6">
    <location>
        <begin position="162"/>
        <end position="184"/>
    </location>
</feature>
<gene>
    <name evidence="8" type="ORF">GCM10007977_091170</name>
</gene>
<organism evidence="8 9">
    <name type="scientific">Dactylosporangium sucinum</name>
    <dbReference type="NCBI Taxonomy" id="1424081"/>
    <lineage>
        <taxon>Bacteria</taxon>
        <taxon>Bacillati</taxon>
        <taxon>Actinomycetota</taxon>
        <taxon>Actinomycetes</taxon>
        <taxon>Micromonosporales</taxon>
        <taxon>Micromonosporaceae</taxon>
        <taxon>Dactylosporangium</taxon>
    </lineage>
</organism>
<keyword evidence="9" id="KW-1185">Reference proteome</keyword>
<comment type="subcellular location">
    <subcellularLocation>
        <location evidence="1">Cell membrane</location>
        <topology evidence="1">Multi-pass membrane protein</topology>
    </subcellularLocation>
</comment>
<evidence type="ECO:0000313" key="8">
    <source>
        <dbReference type="EMBL" id="GGM75346.1"/>
    </source>
</evidence>
<dbReference type="Gene3D" id="1.20.1720.10">
    <property type="entry name" value="Multidrug resistance protein D"/>
    <property type="match status" value="1"/>
</dbReference>
<keyword evidence="3 6" id="KW-0812">Transmembrane</keyword>
<feature type="transmembrane region" description="Helical" evidence="6">
    <location>
        <begin position="334"/>
        <end position="353"/>
    </location>
</feature>
<accession>A0A917UAY9</accession>
<dbReference type="PANTHER" id="PTHR42718:SF9">
    <property type="entry name" value="MAJOR FACILITATOR SUPERFAMILY MULTIDRUG TRANSPORTER MFSC"/>
    <property type="match status" value="1"/>
</dbReference>
<evidence type="ECO:0000256" key="2">
    <source>
        <dbReference type="ARBA" id="ARBA00022448"/>
    </source>
</evidence>
<evidence type="ECO:0000256" key="3">
    <source>
        <dbReference type="ARBA" id="ARBA00022692"/>
    </source>
</evidence>
<dbReference type="GO" id="GO:0005886">
    <property type="term" value="C:plasma membrane"/>
    <property type="evidence" value="ECO:0007669"/>
    <property type="project" value="UniProtKB-SubCell"/>
</dbReference>
<dbReference type="PANTHER" id="PTHR42718">
    <property type="entry name" value="MAJOR FACILITATOR SUPERFAMILY MULTIDRUG TRANSPORTER MFSC"/>
    <property type="match status" value="1"/>
</dbReference>
<evidence type="ECO:0000256" key="4">
    <source>
        <dbReference type="ARBA" id="ARBA00022989"/>
    </source>
</evidence>
<dbReference type="PROSITE" id="PS50850">
    <property type="entry name" value="MFS"/>
    <property type="match status" value="1"/>
</dbReference>
<feature type="domain" description="Major facilitator superfamily (MFS) profile" evidence="7">
    <location>
        <begin position="11"/>
        <end position="457"/>
    </location>
</feature>
<feature type="transmembrane region" description="Helical" evidence="6">
    <location>
        <begin position="77"/>
        <end position="98"/>
    </location>
</feature>
<feature type="transmembrane region" description="Helical" evidence="6">
    <location>
        <begin position="46"/>
        <end position="65"/>
    </location>
</feature>
<reference evidence="8" key="2">
    <citation type="submission" date="2020-09" db="EMBL/GenBank/DDBJ databases">
        <authorList>
            <person name="Sun Q."/>
            <person name="Ohkuma M."/>
        </authorList>
    </citation>
    <scope>NUCLEOTIDE SEQUENCE</scope>
    <source>
        <strain evidence="8">JCM 19831</strain>
    </source>
</reference>
<dbReference type="Pfam" id="PF07690">
    <property type="entry name" value="MFS_1"/>
    <property type="match status" value="1"/>
</dbReference>
<evidence type="ECO:0000256" key="6">
    <source>
        <dbReference type="SAM" id="Phobius"/>
    </source>
</evidence>
<feature type="transmembrane region" description="Helical" evidence="6">
    <location>
        <begin position="12"/>
        <end position="34"/>
    </location>
</feature>
<keyword evidence="2" id="KW-0813">Transport</keyword>
<dbReference type="AlphaFoldDB" id="A0A917UAY9"/>
<feature type="transmembrane region" description="Helical" evidence="6">
    <location>
        <begin position="295"/>
        <end position="322"/>
    </location>
</feature>
<feature type="transmembrane region" description="Helical" evidence="6">
    <location>
        <begin position="398"/>
        <end position="418"/>
    </location>
</feature>
<dbReference type="EMBL" id="BMPI01000070">
    <property type="protein sequence ID" value="GGM75346.1"/>
    <property type="molecule type" value="Genomic_DNA"/>
</dbReference>
<feature type="transmembrane region" description="Helical" evidence="6">
    <location>
        <begin position="226"/>
        <end position="243"/>
    </location>
</feature>
<dbReference type="SUPFAM" id="SSF103473">
    <property type="entry name" value="MFS general substrate transporter"/>
    <property type="match status" value="1"/>
</dbReference>
<feature type="transmembrane region" description="Helical" evidence="6">
    <location>
        <begin position="134"/>
        <end position="156"/>
    </location>
</feature>
<keyword evidence="4 6" id="KW-1133">Transmembrane helix</keyword>
<feature type="transmembrane region" description="Helical" evidence="6">
    <location>
        <begin position="365"/>
        <end position="386"/>
    </location>
</feature>
<reference evidence="8" key="1">
    <citation type="journal article" date="2014" name="Int. J. Syst. Evol. Microbiol.">
        <title>Complete genome sequence of Corynebacterium casei LMG S-19264T (=DSM 44701T), isolated from a smear-ripened cheese.</title>
        <authorList>
            <consortium name="US DOE Joint Genome Institute (JGI-PGF)"/>
            <person name="Walter F."/>
            <person name="Albersmeier A."/>
            <person name="Kalinowski J."/>
            <person name="Ruckert C."/>
        </authorList>
    </citation>
    <scope>NUCLEOTIDE SEQUENCE</scope>
    <source>
        <strain evidence="8">JCM 19831</strain>
    </source>
</reference>
<evidence type="ECO:0000313" key="9">
    <source>
        <dbReference type="Proteomes" id="UP000642070"/>
    </source>
</evidence>
<dbReference type="Gene3D" id="1.20.1250.20">
    <property type="entry name" value="MFS general substrate transporter like domains"/>
    <property type="match status" value="1"/>
</dbReference>
<feature type="transmembrane region" description="Helical" evidence="6">
    <location>
        <begin position="263"/>
        <end position="283"/>
    </location>
</feature>
<dbReference type="RefSeq" id="WP_190256331.1">
    <property type="nucleotide sequence ID" value="NZ_BMPI01000070.1"/>
</dbReference>
<dbReference type="InterPro" id="IPR020846">
    <property type="entry name" value="MFS_dom"/>
</dbReference>
<sequence length="462" mass="46542">MRYLPSRPAATFGVLVVATTVFALLQAMVIPVLPEIRRALHTDARSVTWVVSGYLLSAAIATPVLGRLGDAVGKKPMLVTALAMLAAGSLGAAVAPGIGTMTAARVLQGAGGAVMPLAFGIVRDEFPAERVPSAIGVLAAISGIGASAGLVLAGPIVDALGYRWLFLLPMLMIAVTAVAAVFVVRASAGRAEPISWAPAPFLAGALATFVLATTEASRWGWASGRTLGLYAVSAVLAAGWLRLESRARHPLIDLKMMRIPAMLSGNAVSFLLGFAMFAVYAFVPQLLQAPSSTGYGVGATVTESGLLMLPLASAVFVGGLVTARLVRRNGSRRVVVSSSVVIAGCLAVVAWGYAATWQLVTTLGVYGVALGVALASLATLVVVSAPPSQSAVAGAVNLNARNIGGSVGTAVMATVVTARLDASGAPVGSGYTAGFVLLAVAMALATALAVAIPRPAAQPAGA</sequence>
<dbReference type="InterPro" id="IPR036259">
    <property type="entry name" value="MFS_trans_sf"/>
</dbReference>
<feature type="transmembrane region" description="Helical" evidence="6">
    <location>
        <begin position="430"/>
        <end position="452"/>
    </location>
</feature>
<name>A0A917UAY9_9ACTN</name>
<feature type="transmembrane region" description="Helical" evidence="6">
    <location>
        <begin position="104"/>
        <end position="122"/>
    </location>
</feature>
<comment type="caution">
    <text evidence="8">The sequence shown here is derived from an EMBL/GenBank/DDBJ whole genome shotgun (WGS) entry which is preliminary data.</text>
</comment>
<feature type="transmembrane region" description="Helical" evidence="6">
    <location>
        <begin position="196"/>
        <end position="214"/>
    </location>
</feature>
<evidence type="ECO:0000259" key="7">
    <source>
        <dbReference type="PROSITE" id="PS50850"/>
    </source>
</evidence>
<dbReference type="GO" id="GO:0022857">
    <property type="term" value="F:transmembrane transporter activity"/>
    <property type="evidence" value="ECO:0007669"/>
    <property type="project" value="InterPro"/>
</dbReference>
<dbReference type="InterPro" id="IPR011701">
    <property type="entry name" value="MFS"/>
</dbReference>
<keyword evidence="5 6" id="KW-0472">Membrane</keyword>
<evidence type="ECO:0000256" key="1">
    <source>
        <dbReference type="ARBA" id="ARBA00004651"/>
    </source>
</evidence>
<dbReference type="CDD" id="cd17504">
    <property type="entry name" value="MFS_MMR_MDR_like"/>
    <property type="match status" value="1"/>
</dbReference>
<dbReference type="Proteomes" id="UP000642070">
    <property type="component" value="Unassembled WGS sequence"/>
</dbReference>
<evidence type="ECO:0000256" key="5">
    <source>
        <dbReference type="ARBA" id="ARBA00023136"/>
    </source>
</evidence>